<dbReference type="RefSeq" id="WP_153843018.1">
    <property type="nucleotide sequence ID" value="NZ_CP048602.1"/>
</dbReference>
<evidence type="ECO:0000256" key="1">
    <source>
        <dbReference type="ARBA" id="ARBA00009437"/>
    </source>
</evidence>
<evidence type="ECO:0000313" key="8">
    <source>
        <dbReference type="Proteomes" id="UP000466130"/>
    </source>
</evidence>
<dbReference type="PRINTS" id="PR00039">
    <property type="entry name" value="HTHLYSR"/>
</dbReference>
<dbReference type="Pfam" id="PF00126">
    <property type="entry name" value="HTH_1"/>
    <property type="match status" value="1"/>
</dbReference>
<dbReference type="InterPro" id="IPR005119">
    <property type="entry name" value="LysR_subst-bd"/>
</dbReference>
<dbReference type="SUPFAM" id="SSF53850">
    <property type="entry name" value="Periplasmic binding protein-like II"/>
    <property type="match status" value="1"/>
</dbReference>
<dbReference type="InterPro" id="IPR000847">
    <property type="entry name" value="LysR_HTH_N"/>
</dbReference>
<evidence type="ECO:0000313" key="7">
    <source>
        <dbReference type="EMBL" id="KAE8438798.1"/>
    </source>
</evidence>
<keyword evidence="8" id="KW-1185">Reference proteome</keyword>
<comment type="caution">
    <text evidence="7">The sequence shown here is derived from an EMBL/GenBank/DDBJ whole genome shotgun (WGS) entry which is preliminary data.</text>
</comment>
<evidence type="ECO:0000256" key="5">
    <source>
        <dbReference type="SAM" id="MobiDB-lite"/>
    </source>
</evidence>
<evidence type="ECO:0000256" key="4">
    <source>
        <dbReference type="ARBA" id="ARBA00023163"/>
    </source>
</evidence>
<dbReference type="Gene3D" id="1.10.10.10">
    <property type="entry name" value="Winged helix-like DNA-binding domain superfamily/Winged helix DNA-binding domain"/>
    <property type="match status" value="1"/>
</dbReference>
<dbReference type="InterPro" id="IPR036388">
    <property type="entry name" value="WH-like_DNA-bd_sf"/>
</dbReference>
<dbReference type="PANTHER" id="PTHR30419">
    <property type="entry name" value="HTH-TYPE TRANSCRIPTIONAL REGULATOR YBHD"/>
    <property type="match status" value="1"/>
</dbReference>
<organism evidence="7 8">
    <name type="scientific">Vreelandella piezotolerans</name>
    <dbReference type="NCBI Taxonomy" id="2609667"/>
    <lineage>
        <taxon>Bacteria</taxon>
        <taxon>Pseudomonadati</taxon>
        <taxon>Pseudomonadota</taxon>
        <taxon>Gammaproteobacteria</taxon>
        <taxon>Oceanospirillales</taxon>
        <taxon>Halomonadaceae</taxon>
        <taxon>Vreelandella</taxon>
    </lineage>
</organism>
<dbReference type="InterPro" id="IPR036390">
    <property type="entry name" value="WH_DNA-bd_sf"/>
</dbReference>
<dbReference type="InterPro" id="IPR050950">
    <property type="entry name" value="HTH-type_LysR_regulators"/>
</dbReference>
<dbReference type="Pfam" id="PF03466">
    <property type="entry name" value="LysR_substrate"/>
    <property type="match status" value="1"/>
</dbReference>
<keyword evidence="3" id="KW-0238">DNA-binding</keyword>
<dbReference type="EMBL" id="VWRT01000005">
    <property type="protein sequence ID" value="KAE8438798.1"/>
    <property type="molecule type" value="Genomic_DNA"/>
</dbReference>
<proteinExistence type="inferred from homology"/>
<accession>A0ABQ6X9W1</accession>
<evidence type="ECO:0000256" key="3">
    <source>
        <dbReference type="ARBA" id="ARBA00023125"/>
    </source>
</evidence>
<dbReference type="Gene3D" id="3.40.190.290">
    <property type="match status" value="1"/>
</dbReference>
<keyword evidence="2" id="KW-0805">Transcription regulation</keyword>
<evidence type="ECO:0000259" key="6">
    <source>
        <dbReference type="PROSITE" id="PS50931"/>
    </source>
</evidence>
<dbReference type="PROSITE" id="PS50931">
    <property type="entry name" value="HTH_LYSR"/>
    <property type="match status" value="1"/>
</dbReference>
<feature type="compositionally biased region" description="Basic and acidic residues" evidence="5">
    <location>
        <begin position="307"/>
        <end position="316"/>
    </location>
</feature>
<evidence type="ECO:0000256" key="2">
    <source>
        <dbReference type="ARBA" id="ARBA00023015"/>
    </source>
</evidence>
<gene>
    <name evidence="7" type="ORF">F1978_07605</name>
</gene>
<dbReference type="Proteomes" id="UP000466130">
    <property type="component" value="Unassembled WGS sequence"/>
</dbReference>
<keyword evidence="4" id="KW-0804">Transcription</keyword>
<protein>
    <submittedName>
        <fullName evidence="7">LysR family transcriptional regulator</fullName>
    </submittedName>
</protein>
<feature type="domain" description="HTH lysR-type" evidence="6">
    <location>
        <begin position="3"/>
        <end position="60"/>
    </location>
</feature>
<reference evidence="7 8" key="1">
    <citation type="submission" date="2019-09" db="EMBL/GenBank/DDBJ databases">
        <title>The Halomonas whole genome shotgun (WGS).</title>
        <authorList>
            <person name="Xie Z."/>
        </authorList>
    </citation>
    <scope>NUCLEOTIDE SEQUENCE [LARGE SCALE GENOMIC DNA]</scope>
    <source>
        <strain evidence="7 8">NBT06E8</strain>
    </source>
</reference>
<comment type="similarity">
    <text evidence="1">Belongs to the LysR transcriptional regulatory family.</text>
</comment>
<dbReference type="CDD" id="cd08440">
    <property type="entry name" value="PBP2_LTTR_like_4"/>
    <property type="match status" value="1"/>
</dbReference>
<sequence>MQPSIRQLKAFVAIAEFGSFVEASERLHMSQPALSIAIRKLEECVGGVLFNRSPRGVQLTPEGKFFLPTARRLISDWDDALGDLGELFNKQRGKVTLAALPTLAAGFLPTVLADYRHRFPNIAISVHDVLASQVDDLVSDHRADIGLSVQPLRVEATHFEPLVEDYFVAVCPVGHPLLAMDTVPWEALLRYPIIGVSRLSSTRAAIESVLEQTRLEMDLMCEVSQIGTAGRMVAAGLGVAALPSFSFRQISAEGIGWRPLIEPYVPRSLGIITPVRGSPSAAATAMLESIRAHAGQLGGTAAYEPPRPPEGDRDPS</sequence>
<dbReference type="SUPFAM" id="SSF46785">
    <property type="entry name" value="Winged helix' DNA-binding domain"/>
    <property type="match status" value="1"/>
</dbReference>
<feature type="region of interest" description="Disordered" evidence="5">
    <location>
        <begin position="296"/>
        <end position="316"/>
    </location>
</feature>
<dbReference type="PANTHER" id="PTHR30419:SF30">
    <property type="entry name" value="LYSR FAMILY TRANSCRIPTIONAL REGULATOR"/>
    <property type="match status" value="1"/>
</dbReference>
<name>A0ABQ6X9W1_9GAMM</name>